<dbReference type="GO" id="GO:0016491">
    <property type="term" value="F:oxidoreductase activity"/>
    <property type="evidence" value="ECO:0007669"/>
    <property type="project" value="UniProtKB-KW"/>
</dbReference>
<gene>
    <name evidence="3" type="ORF">METZ01_LOCUS108875</name>
</gene>
<dbReference type="InterPro" id="IPR002347">
    <property type="entry name" value="SDR_fam"/>
</dbReference>
<dbReference type="InterPro" id="IPR036291">
    <property type="entry name" value="NAD(P)-bd_dom_sf"/>
</dbReference>
<dbReference type="PRINTS" id="PR00081">
    <property type="entry name" value="GDHRDH"/>
</dbReference>
<comment type="similarity">
    <text evidence="1">Belongs to the short-chain dehydrogenases/reductases (SDR) family.</text>
</comment>
<protein>
    <recommendedName>
        <fullName evidence="4">3-oxoacyl-ACP reductase</fullName>
    </recommendedName>
</protein>
<dbReference type="Gene3D" id="3.40.50.720">
    <property type="entry name" value="NAD(P)-binding Rossmann-like Domain"/>
    <property type="match status" value="1"/>
</dbReference>
<evidence type="ECO:0000256" key="2">
    <source>
        <dbReference type="ARBA" id="ARBA00023002"/>
    </source>
</evidence>
<proteinExistence type="inferred from homology"/>
<dbReference type="PANTHER" id="PTHR43639:SF1">
    <property type="entry name" value="SHORT-CHAIN DEHYDROGENASE_REDUCTASE FAMILY PROTEIN"/>
    <property type="match status" value="1"/>
</dbReference>
<evidence type="ECO:0008006" key="4">
    <source>
        <dbReference type="Google" id="ProtNLM"/>
    </source>
</evidence>
<evidence type="ECO:0000256" key="1">
    <source>
        <dbReference type="ARBA" id="ARBA00006484"/>
    </source>
</evidence>
<dbReference type="AlphaFoldDB" id="A0A381WUR4"/>
<evidence type="ECO:0000313" key="3">
    <source>
        <dbReference type="EMBL" id="SVA56021.1"/>
    </source>
</evidence>
<sequence>MIDLSNKTILVTGASKGIGAAIVQNLSKAKANIIAQYCSDKTGMDEVISSCGDANIVTYQADFKKVEEVENLWEKSISWRNGIDVLINNAAIIRFEGGIDDSDHIWKETWEDTLAVNLMAPCNFMRKAVPHYQKKGGGIIITMSSWVAHRGPGFPSMIAYSASKSAVMNATKTIARHYAKDNILVYTVAPGVVRTRMSEEFARSTNGEDAITQSLAMKEWIPPSDLANLVSFLASGSCRHLTGATLDVNGASYLR</sequence>
<dbReference type="CDD" id="cd05233">
    <property type="entry name" value="SDR_c"/>
    <property type="match status" value="1"/>
</dbReference>
<accession>A0A381WUR4</accession>
<organism evidence="3">
    <name type="scientific">marine metagenome</name>
    <dbReference type="NCBI Taxonomy" id="408172"/>
    <lineage>
        <taxon>unclassified sequences</taxon>
        <taxon>metagenomes</taxon>
        <taxon>ecological metagenomes</taxon>
    </lineage>
</organism>
<dbReference type="PANTHER" id="PTHR43639">
    <property type="entry name" value="OXIDOREDUCTASE, SHORT-CHAIN DEHYDROGENASE/REDUCTASE FAMILY (AFU_ORTHOLOGUE AFUA_5G02870)"/>
    <property type="match status" value="1"/>
</dbReference>
<dbReference type="SUPFAM" id="SSF51735">
    <property type="entry name" value="NAD(P)-binding Rossmann-fold domains"/>
    <property type="match status" value="1"/>
</dbReference>
<dbReference type="FunFam" id="3.40.50.720:FF:000084">
    <property type="entry name" value="Short-chain dehydrogenase reductase"/>
    <property type="match status" value="1"/>
</dbReference>
<name>A0A381WUR4_9ZZZZ</name>
<reference evidence="3" key="1">
    <citation type="submission" date="2018-05" db="EMBL/GenBank/DDBJ databases">
        <authorList>
            <person name="Lanie J.A."/>
            <person name="Ng W.-L."/>
            <person name="Kazmierczak K.M."/>
            <person name="Andrzejewski T.M."/>
            <person name="Davidsen T.M."/>
            <person name="Wayne K.J."/>
            <person name="Tettelin H."/>
            <person name="Glass J.I."/>
            <person name="Rusch D."/>
            <person name="Podicherti R."/>
            <person name="Tsui H.-C.T."/>
            <person name="Winkler M.E."/>
        </authorList>
    </citation>
    <scope>NUCLEOTIDE SEQUENCE</scope>
</reference>
<keyword evidence="2" id="KW-0560">Oxidoreductase</keyword>
<dbReference type="Pfam" id="PF13561">
    <property type="entry name" value="adh_short_C2"/>
    <property type="match status" value="1"/>
</dbReference>
<dbReference type="PRINTS" id="PR00080">
    <property type="entry name" value="SDRFAMILY"/>
</dbReference>
<dbReference type="EMBL" id="UINC01012886">
    <property type="protein sequence ID" value="SVA56021.1"/>
    <property type="molecule type" value="Genomic_DNA"/>
</dbReference>